<dbReference type="GO" id="GO:0008410">
    <property type="term" value="F:CoA-transferase activity"/>
    <property type="evidence" value="ECO:0007669"/>
    <property type="project" value="TreeGrafter"/>
</dbReference>
<keyword evidence="1" id="KW-0808">Transferase</keyword>
<evidence type="ECO:0000313" key="2">
    <source>
        <dbReference type="EMBL" id="CAB4323180.1"/>
    </source>
</evidence>
<name>A0A6J5YAH3_9ZZZZ</name>
<dbReference type="PANTHER" id="PTHR48207">
    <property type="entry name" value="SUCCINATE--HYDROXYMETHYLGLUTARATE COA-TRANSFERASE"/>
    <property type="match status" value="1"/>
</dbReference>
<dbReference type="InterPro" id="IPR023606">
    <property type="entry name" value="CoA-Trfase_III_dom_1_sf"/>
</dbReference>
<accession>A0A6J5YAH3</accession>
<proteinExistence type="predicted"/>
<dbReference type="InterPro" id="IPR003673">
    <property type="entry name" value="CoA-Trfase_fam_III"/>
</dbReference>
<dbReference type="PANTHER" id="PTHR48207:SF3">
    <property type="entry name" value="SUCCINATE--HYDROXYMETHYLGLUTARATE COA-TRANSFERASE"/>
    <property type="match status" value="1"/>
</dbReference>
<dbReference type="InterPro" id="IPR050483">
    <property type="entry name" value="CoA-transferase_III_domain"/>
</dbReference>
<protein>
    <submittedName>
        <fullName evidence="2">Unannotated protein</fullName>
    </submittedName>
</protein>
<gene>
    <name evidence="2" type="ORF">UFOPK1392_00930</name>
</gene>
<reference evidence="2" key="1">
    <citation type="submission" date="2020-05" db="EMBL/GenBank/DDBJ databases">
        <authorList>
            <person name="Chiriac C."/>
            <person name="Salcher M."/>
            <person name="Ghai R."/>
            <person name="Kavagutti S V."/>
        </authorList>
    </citation>
    <scope>NUCLEOTIDE SEQUENCE</scope>
</reference>
<dbReference type="Gene3D" id="3.30.1540.10">
    <property type="entry name" value="formyl-coa transferase, domain 3"/>
    <property type="match status" value="1"/>
</dbReference>
<dbReference type="Pfam" id="PF02515">
    <property type="entry name" value="CoA_transf_3"/>
    <property type="match status" value="1"/>
</dbReference>
<evidence type="ECO:0000256" key="1">
    <source>
        <dbReference type="ARBA" id="ARBA00022679"/>
    </source>
</evidence>
<dbReference type="InterPro" id="IPR044855">
    <property type="entry name" value="CoA-Trfase_III_dom3_sf"/>
</dbReference>
<dbReference type="EMBL" id="CAEMXZ010000030">
    <property type="protein sequence ID" value="CAB4323180.1"/>
    <property type="molecule type" value="Genomic_DNA"/>
</dbReference>
<organism evidence="2">
    <name type="scientific">freshwater metagenome</name>
    <dbReference type="NCBI Taxonomy" id="449393"/>
    <lineage>
        <taxon>unclassified sequences</taxon>
        <taxon>metagenomes</taxon>
        <taxon>ecological metagenomes</taxon>
    </lineage>
</organism>
<dbReference type="SUPFAM" id="SSF89796">
    <property type="entry name" value="CoA-transferase family III (CaiB/BaiF)"/>
    <property type="match status" value="1"/>
</dbReference>
<dbReference type="AlphaFoldDB" id="A0A6J5YAH3"/>
<dbReference type="Gene3D" id="3.40.50.10540">
    <property type="entry name" value="Crotonobetainyl-coa:carnitine coa-transferase, domain 1"/>
    <property type="match status" value="1"/>
</dbReference>
<sequence>MDTSTDRTKQPMAGASHTGPLAGVKVLDLSIALTGPYAAALLADQGAEVVKVERPGIGDIARWVGVAVNNMSAFYLACNRGKRCIAVDLGTDEGQAIVMKLAAEADVVLQNFRPGVIDRLGLGYDAVSAVNPDVIYASISGYGPVGPYRDRSAYDTSIQAYAGFAATQAEPDGPPTFIKQNAADKVSALFASQAITAALYARAMGRGGQHLELGMNDACVSFLWAEAAGNEVLLESDGTMPSSFNAGFAPMRFADGWGIVVPTTDADFAGMCKALDVPGWDDPRVRTVAERRKNRDVLEPIMDMCYAMASNFTQVEVIERFERERVAFAMVLSAAEMVDDPHAVAIGMFEEFDHPVVGRARLPRHPTNFHGTPANLAGGAPALGQHTDEVLTELGLADRIDSLRSSGVVA</sequence>